<dbReference type="InterPro" id="IPR045237">
    <property type="entry name" value="COPS7/eIF3m"/>
</dbReference>
<dbReference type="EMBL" id="LN483332">
    <property type="protein sequence ID" value="CED85008.1"/>
    <property type="molecule type" value="Genomic_DNA"/>
</dbReference>
<proteinExistence type="inferred from homology"/>
<dbReference type="Pfam" id="PF01399">
    <property type="entry name" value="PCI"/>
    <property type="match status" value="1"/>
</dbReference>
<dbReference type="GO" id="GO:0005852">
    <property type="term" value="C:eukaryotic translation initiation factor 3 complex"/>
    <property type="evidence" value="ECO:0007669"/>
    <property type="project" value="TreeGrafter"/>
</dbReference>
<dbReference type="SMART" id="SM00088">
    <property type="entry name" value="PINT"/>
    <property type="match status" value="1"/>
</dbReference>
<dbReference type="PANTHER" id="PTHR15350">
    <property type="entry name" value="COP9 SIGNALOSOME COMPLEX SUBUNIT 7/DENDRITIC CELL PROTEIN GA17"/>
    <property type="match status" value="1"/>
</dbReference>
<dbReference type="GO" id="GO:0002183">
    <property type="term" value="P:cytoplasmic translational initiation"/>
    <property type="evidence" value="ECO:0007669"/>
    <property type="project" value="TreeGrafter"/>
</dbReference>
<dbReference type="PANTHER" id="PTHR15350:SF2">
    <property type="entry name" value="EUKARYOTIC TRANSLATION INITIATION FACTOR 3 SUBUNIT M"/>
    <property type="match status" value="1"/>
</dbReference>
<name>A0A0F7SXS7_PHARH</name>
<dbReference type="AlphaFoldDB" id="A0A0F7SXS7"/>
<evidence type="ECO:0000313" key="3">
    <source>
        <dbReference type="EMBL" id="CED85008.1"/>
    </source>
</evidence>
<reference evidence="3" key="1">
    <citation type="submission" date="2014-08" db="EMBL/GenBank/DDBJ databases">
        <authorList>
            <person name="Sharma Rahul"/>
            <person name="Thines Marco"/>
        </authorList>
    </citation>
    <scope>NUCLEOTIDE SEQUENCE</scope>
</reference>
<dbReference type="InterPro" id="IPR000717">
    <property type="entry name" value="PCI_dom"/>
</dbReference>
<organism evidence="3">
    <name type="scientific">Phaffia rhodozyma</name>
    <name type="common">Yeast</name>
    <name type="synonym">Xanthophyllomyces dendrorhous</name>
    <dbReference type="NCBI Taxonomy" id="264483"/>
    <lineage>
        <taxon>Eukaryota</taxon>
        <taxon>Fungi</taxon>
        <taxon>Dikarya</taxon>
        <taxon>Basidiomycota</taxon>
        <taxon>Agaricomycotina</taxon>
        <taxon>Tremellomycetes</taxon>
        <taxon>Cystofilobasidiales</taxon>
        <taxon>Mrakiaceae</taxon>
        <taxon>Phaffia</taxon>
    </lineage>
</organism>
<dbReference type="Pfam" id="PF18005">
    <property type="entry name" value="eIF3m_C_helix"/>
    <property type="match status" value="1"/>
</dbReference>
<sequence length="135" mass="14660">MVKPAFAQASNSNLDSQSPERKAKFLALASLCSASSSGVVTYAEIAKVLSVEESEVESWIIDAIRLNILSAKLSQPSKTVRVQRAYLEEFGSNDWKSLQQKLAAWDENLASVSEVVSEARRIGDTLEAPKSQVSA</sequence>
<protein>
    <submittedName>
        <fullName evidence="3">Uncharacterized conserved protein, contains PCI domain</fullName>
    </submittedName>
</protein>
<evidence type="ECO:0000259" key="2">
    <source>
        <dbReference type="PROSITE" id="PS50250"/>
    </source>
</evidence>
<dbReference type="InterPro" id="IPR040750">
    <property type="entry name" value="eIF3m_C_helix"/>
</dbReference>
<evidence type="ECO:0000256" key="1">
    <source>
        <dbReference type="ARBA" id="ARBA00008482"/>
    </source>
</evidence>
<dbReference type="PROSITE" id="PS50250">
    <property type="entry name" value="PCI"/>
    <property type="match status" value="1"/>
</dbReference>
<comment type="similarity">
    <text evidence="1">Belongs to the CSN7/EIF3M family. CSN7 subfamily.</text>
</comment>
<feature type="domain" description="PCI" evidence="2">
    <location>
        <begin position="1"/>
        <end position="87"/>
    </location>
</feature>
<accession>A0A0F7SXS7</accession>